<dbReference type="PANTHER" id="PTHR34239:SF2">
    <property type="entry name" value="TRANSPOSABLE ELEMENT P TRANSPOSASE_THAP9 CONSERVED DOMAIN-CONTAINING PROTEIN"/>
    <property type="match status" value="1"/>
</dbReference>
<feature type="region of interest" description="Disordered" evidence="1">
    <location>
        <begin position="1"/>
        <end position="146"/>
    </location>
</feature>
<evidence type="ECO:0000313" key="3">
    <source>
        <dbReference type="Proteomes" id="UP001159405"/>
    </source>
</evidence>
<feature type="compositionally biased region" description="Polar residues" evidence="1">
    <location>
        <begin position="48"/>
        <end position="58"/>
    </location>
</feature>
<name>A0ABN8RD09_9CNID</name>
<evidence type="ECO:0000313" key="2">
    <source>
        <dbReference type="EMBL" id="CAH3176798.1"/>
    </source>
</evidence>
<evidence type="ECO:0000256" key="1">
    <source>
        <dbReference type="SAM" id="MobiDB-lite"/>
    </source>
</evidence>
<organism evidence="2 3">
    <name type="scientific">Porites lobata</name>
    <dbReference type="NCBI Taxonomy" id="104759"/>
    <lineage>
        <taxon>Eukaryota</taxon>
        <taxon>Metazoa</taxon>
        <taxon>Cnidaria</taxon>
        <taxon>Anthozoa</taxon>
        <taxon>Hexacorallia</taxon>
        <taxon>Scleractinia</taxon>
        <taxon>Fungiina</taxon>
        <taxon>Poritidae</taxon>
        <taxon>Porites</taxon>
    </lineage>
</organism>
<feature type="compositionally biased region" description="Acidic residues" evidence="1">
    <location>
        <begin position="7"/>
        <end position="21"/>
    </location>
</feature>
<reference evidence="2 3" key="1">
    <citation type="submission" date="2022-05" db="EMBL/GenBank/DDBJ databases">
        <authorList>
            <consortium name="Genoscope - CEA"/>
            <person name="William W."/>
        </authorList>
    </citation>
    <scope>NUCLEOTIDE SEQUENCE [LARGE SCALE GENOMIC DNA]</scope>
</reference>
<gene>
    <name evidence="2" type="ORF">PLOB_00018497</name>
</gene>
<feature type="compositionally biased region" description="Basic and acidic residues" evidence="1">
    <location>
        <begin position="22"/>
        <end position="33"/>
    </location>
</feature>
<sequence length="292" mass="32761">MSKQSEDDLLADEIEDEGEEDQINKDSLPDERNAVPAHASRQLKDKTAASSEEISQLTHAILGLTKSLPDLINSPRGETKDKGKRPASKSPNAVPAKKAKNKDGEARSSTSASDQSTDCEKLYDSVLNNNSDESEQNTTRSGDEDDFLSELVKEYESDDIVGESLENEKLAKLVDKMFRCKLSEKNLKDRLERQERPANCTTAKPPKVNPGIWRRLREPTKKRDLQFFKIQQALTKGILPVVRITDKLMQAKSLNADECQDLKKQGLEAMSLLTHASYEINMQRRNPSSCKE</sequence>
<dbReference type="EMBL" id="CALNXK010000217">
    <property type="protein sequence ID" value="CAH3176798.1"/>
    <property type="molecule type" value="Genomic_DNA"/>
</dbReference>
<dbReference type="PANTHER" id="PTHR34239">
    <property type="entry name" value="APPLE DOMAIN-CONTAINING PROTEIN"/>
    <property type="match status" value="1"/>
</dbReference>
<proteinExistence type="predicted"/>
<comment type="caution">
    <text evidence="2">The sequence shown here is derived from an EMBL/GenBank/DDBJ whole genome shotgun (WGS) entry which is preliminary data.</text>
</comment>
<protein>
    <submittedName>
        <fullName evidence="2">Uncharacterized protein</fullName>
    </submittedName>
</protein>
<feature type="compositionally biased region" description="Polar residues" evidence="1">
    <location>
        <begin position="126"/>
        <end position="140"/>
    </location>
</feature>
<feature type="compositionally biased region" description="Polar residues" evidence="1">
    <location>
        <begin position="107"/>
        <end position="116"/>
    </location>
</feature>
<dbReference type="Proteomes" id="UP001159405">
    <property type="component" value="Unassembled WGS sequence"/>
</dbReference>
<accession>A0ABN8RD09</accession>
<keyword evidence="3" id="KW-1185">Reference proteome</keyword>